<dbReference type="PIRSF" id="PIRSF037511">
    <property type="entry name" value="Transl_init_SUI1_pro"/>
    <property type="match status" value="1"/>
</dbReference>
<dbReference type="InterPro" id="IPR036877">
    <property type="entry name" value="SUI1_dom_sf"/>
</dbReference>
<evidence type="ECO:0000259" key="3">
    <source>
        <dbReference type="PROSITE" id="PS50296"/>
    </source>
</evidence>
<feature type="domain" description="SUI1" evidence="3">
    <location>
        <begin position="46"/>
        <end position="112"/>
    </location>
</feature>
<keyword evidence="1" id="KW-0810">Translation regulation</keyword>
<reference evidence="4 5" key="1">
    <citation type="journal article" date="2016" name="C (Basel)">
        <title>Selective Growth of and Electricity Production by Marine Exoelectrogenic Bacteria in Self-Aggregated Hydrogel of Microbially Reduced Graphene Oxide.</title>
        <authorList>
            <person name="Yoshida N."/>
            <person name="Goto Y."/>
            <person name="Miyata Y."/>
        </authorList>
    </citation>
    <scope>NUCLEOTIDE SEQUENCE [LARGE SCALE GENOMIC DNA]</scope>
    <source>
        <strain evidence="4 5">NIT-T3</strain>
    </source>
</reference>
<dbReference type="EMBL" id="AP024355">
    <property type="protein sequence ID" value="BCR06432.1"/>
    <property type="molecule type" value="Genomic_DNA"/>
</dbReference>
<dbReference type="SUPFAM" id="SSF55159">
    <property type="entry name" value="eIF1-like"/>
    <property type="match status" value="1"/>
</dbReference>
<evidence type="ECO:0000256" key="2">
    <source>
        <dbReference type="ARBA" id="ARBA00022917"/>
    </source>
</evidence>
<organism evidence="4 5">
    <name type="scientific">Desulfuromonas versatilis</name>
    <dbReference type="NCBI Taxonomy" id="2802975"/>
    <lineage>
        <taxon>Bacteria</taxon>
        <taxon>Pseudomonadati</taxon>
        <taxon>Thermodesulfobacteriota</taxon>
        <taxon>Desulfuromonadia</taxon>
        <taxon>Desulfuromonadales</taxon>
        <taxon>Desulfuromonadaceae</taxon>
        <taxon>Desulfuromonas</taxon>
    </lineage>
</organism>
<dbReference type="PROSITE" id="PS50296">
    <property type="entry name" value="SUI1"/>
    <property type="match status" value="1"/>
</dbReference>
<dbReference type="InterPro" id="IPR001950">
    <property type="entry name" value="SUI1"/>
</dbReference>
<keyword evidence="2" id="KW-0648">Protein biosynthesis</keyword>
<dbReference type="GO" id="GO:0003743">
    <property type="term" value="F:translation initiation factor activity"/>
    <property type="evidence" value="ECO:0007669"/>
    <property type="project" value="UniProtKB-KW"/>
</dbReference>
<dbReference type="Pfam" id="PF01253">
    <property type="entry name" value="SUI1"/>
    <property type="match status" value="1"/>
</dbReference>
<proteinExistence type="predicted"/>
<protein>
    <submittedName>
        <fullName evidence="4">Translation initiation factor</fullName>
    </submittedName>
</protein>
<dbReference type="CDD" id="cd11567">
    <property type="entry name" value="YciH_like"/>
    <property type="match status" value="1"/>
</dbReference>
<gene>
    <name evidence="4" type="ORF">DESUT3_35010</name>
</gene>
<evidence type="ECO:0000313" key="5">
    <source>
        <dbReference type="Proteomes" id="UP001319827"/>
    </source>
</evidence>
<evidence type="ECO:0000256" key="1">
    <source>
        <dbReference type="ARBA" id="ARBA00022845"/>
    </source>
</evidence>
<dbReference type="Gene3D" id="3.30.780.10">
    <property type="entry name" value="SUI1-like domain"/>
    <property type="match status" value="1"/>
</dbReference>
<name>A0ABM8HU18_9BACT</name>
<dbReference type="InterPro" id="IPR005872">
    <property type="entry name" value="SUI1_arc_bac"/>
</dbReference>
<accession>A0ABM8HU18</accession>
<keyword evidence="5" id="KW-1185">Reference proteome</keyword>
<dbReference type="RefSeq" id="WP_221249811.1">
    <property type="nucleotide sequence ID" value="NZ_AP024355.1"/>
</dbReference>
<evidence type="ECO:0000313" key="4">
    <source>
        <dbReference type="EMBL" id="BCR06432.1"/>
    </source>
</evidence>
<dbReference type="Proteomes" id="UP001319827">
    <property type="component" value="Chromosome"/>
</dbReference>
<keyword evidence="4" id="KW-0396">Initiation factor</keyword>
<reference evidence="4 5" key="2">
    <citation type="journal article" date="2021" name="Int. J. Syst. Evol. Microbiol.">
        <title>Isolation and Polyphasic Characterization of Desulfuromonas versatilis sp. Nov., an Electrogenic Bacteria Capable of Versatile Metabolism Isolated from a Graphene Oxide-Reducing Enrichment Culture.</title>
        <authorList>
            <person name="Xie L."/>
            <person name="Yoshida N."/>
            <person name="Ishii S."/>
            <person name="Meng L."/>
        </authorList>
    </citation>
    <scope>NUCLEOTIDE SEQUENCE [LARGE SCALE GENOMIC DNA]</scope>
    <source>
        <strain evidence="4 5">NIT-T3</strain>
    </source>
</reference>
<sequence>MAEKSIKLTGGRGWGVTRECSGCGRPETDCRCPQAPAESLPAHKQLARLRLEKRRGKPVTVAAGLVMSEAQLKALLKELKARCGAGGTLKDGELEIQGDQRETLRALFEGKGFRVKGG</sequence>